<dbReference type="EMBL" id="QUAH01000005">
    <property type="protein sequence ID" value="RFT16030.1"/>
    <property type="molecule type" value="Genomic_DNA"/>
</dbReference>
<comment type="caution">
    <text evidence="7">The sequence shown here is derived from an EMBL/GenBank/DDBJ whole genome shotgun (WGS) entry which is preliminary data.</text>
</comment>
<comment type="similarity">
    <text evidence="2">Belongs to the ACC deaminase/D-cysteine desulfhydrase family.</text>
</comment>
<evidence type="ECO:0000256" key="2">
    <source>
        <dbReference type="ARBA" id="ARBA00008639"/>
    </source>
</evidence>
<dbReference type="AlphaFoldDB" id="A0A3E2BMP4"/>
<evidence type="ECO:0000313" key="7">
    <source>
        <dbReference type="EMBL" id="RFT16030.1"/>
    </source>
</evidence>
<dbReference type="InterPro" id="IPR027278">
    <property type="entry name" value="ACCD_DCysDesulf"/>
</dbReference>
<feature type="domain" description="Tryptophan synthase beta chain-like PALP" evidence="6">
    <location>
        <begin position="22"/>
        <end position="339"/>
    </location>
</feature>
<gene>
    <name evidence="7" type="ORF">OP8BY_2036</name>
</gene>
<dbReference type="PIRSF" id="PIRSF006278">
    <property type="entry name" value="ACCD_DCysDesulf"/>
    <property type="match status" value="1"/>
</dbReference>
<evidence type="ECO:0000259" key="6">
    <source>
        <dbReference type="Pfam" id="PF00291"/>
    </source>
</evidence>
<evidence type="ECO:0000313" key="8">
    <source>
        <dbReference type="Proteomes" id="UP000257323"/>
    </source>
</evidence>
<dbReference type="Gene3D" id="3.40.50.1100">
    <property type="match status" value="2"/>
</dbReference>
<accession>A0A3E2BMP4</accession>
<evidence type="ECO:0000256" key="3">
    <source>
        <dbReference type="ARBA" id="ARBA00022898"/>
    </source>
</evidence>
<comment type="cofactor">
    <cofactor evidence="1">
        <name>pyridoxal 5'-phosphate</name>
        <dbReference type="ChEBI" id="CHEBI:597326"/>
    </cofactor>
</comment>
<evidence type="ECO:0000256" key="5">
    <source>
        <dbReference type="PIRSR" id="PIRSR006278-2"/>
    </source>
</evidence>
<dbReference type="SUPFAM" id="SSF53686">
    <property type="entry name" value="Tryptophan synthase beta subunit-like PLP-dependent enzymes"/>
    <property type="match status" value="1"/>
</dbReference>
<organism evidence="7 8">
    <name type="scientific">Candidatus Saccharicenans subterraneus</name>
    <dbReference type="NCBI Taxonomy" id="2508984"/>
    <lineage>
        <taxon>Bacteria</taxon>
        <taxon>Candidatus Aminicenantota</taxon>
        <taxon>Candidatus Aminicenantia</taxon>
        <taxon>Candidatus Aminicenantales</taxon>
        <taxon>Candidatus Saccharicenantaceae</taxon>
        <taxon>Candidatus Saccharicenans</taxon>
    </lineage>
</organism>
<dbReference type="Proteomes" id="UP000257323">
    <property type="component" value="Unassembled WGS sequence"/>
</dbReference>
<feature type="active site" description="Nucleophile" evidence="4">
    <location>
        <position position="86"/>
    </location>
</feature>
<sequence length="353" mass="38434">MSAYSPDQLERLINKWPRVRLTCLPTPLYRLENLSGELGLREIMVKRDDLTGLVFGGNKSRKLEFILADALSQEADTIITWGSLQSNWCLQTAAAARKCGLRPILVLFKTYELSSLDQGNILIEKLLGAEIRITETGARGKSPDQEQAFTILDEVARDERRSGHNPYLVSVGGSMTGGNMARPLGALAYMLDMIEIARQTAGSGAPDYVVVATGSGATQAGLMVGAKALGLKTRIIGICVSDRKEDFLPQVRKIALELVETLGLRISLDDRDIILFDDYLGQGYGRVSPEISGVIRTILQKEGLALDPVYTSKAMIGLVDLARKGYLTASDRIVFIHTGGTPALFAFSDQLLS</sequence>
<dbReference type="Pfam" id="PF00291">
    <property type="entry name" value="PALP"/>
    <property type="match status" value="1"/>
</dbReference>
<name>A0A3E2BMP4_9BACT</name>
<evidence type="ECO:0000256" key="4">
    <source>
        <dbReference type="PIRSR" id="PIRSR006278-1"/>
    </source>
</evidence>
<evidence type="ECO:0000256" key="1">
    <source>
        <dbReference type="ARBA" id="ARBA00001933"/>
    </source>
</evidence>
<protein>
    <submittedName>
        <fullName evidence="7">Putative pyridoxal phosphate-dependent deaminase</fullName>
    </submittedName>
</protein>
<dbReference type="InterPro" id="IPR036052">
    <property type="entry name" value="TrpB-like_PALP_sf"/>
</dbReference>
<dbReference type="GO" id="GO:0019148">
    <property type="term" value="F:D-cysteine desulfhydrase activity"/>
    <property type="evidence" value="ECO:0007669"/>
    <property type="project" value="TreeGrafter"/>
</dbReference>
<feature type="modified residue" description="N6-(pyridoxal phosphate)lysine" evidence="5">
    <location>
        <position position="59"/>
    </location>
</feature>
<keyword evidence="3 5" id="KW-0663">Pyridoxal phosphate</keyword>
<dbReference type="PANTHER" id="PTHR43780:SF2">
    <property type="entry name" value="1-AMINOCYCLOPROPANE-1-CARBOXYLATE DEAMINASE-RELATED"/>
    <property type="match status" value="1"/>
</dbReference>
<dbReference type="InterPro" id="IPR001926">
    <property type="entry name" value="TrpB-like_PALP"/>
</dbReference>
<dbReference type="PANTHER" id="PTHR43780">
    <property type="entry name" value="1-AMINOCYCLOPROPANE-1-CARBOXYLATE DEAMINASE-RELATED"/>
    <property type="match status" value="1"/>
</dbReference>
<proteinExistence type="inferred from homology"/>
<reference evidence="7 8" key="1">
    <citation type="submission" date="2018-08" db="EMBL/GenBank/DDBJ databases">
        <title>Genome analysis of the thermophilic bacterium of the candidate phylum Aminicenantes from deep subsurface aquifer revealed its physiology and ecological role.</title>
        <authorList>
            <person name="Kadnikov V.V."/>
            <person name="Mardanov A.V."/>
            <person name="Beletsky A.V."/>
            <person name="Karnachuk O.V."/>
            <person name="Ravin N.V."/>
        </authorList>
    </citation>
    <scope>NUCLEOTIDE SEQUENCE [LARGE SCALE GENOMIC DNA]</scope>
    <source>
        <strain evidence="7">BY38</strain>
    </source>
</reference>